<dbReference type="PANTHER" id="PTHR31677:SF243">
    <property type="entry name" value="AP2_ERF DOMAIN-CONTAINING PROTEIN"/>
    <property type="match status" value="1"/>
</dbReference>
<organism evidence="9 10">
    <name type="scientific">Marchantia polymorpha subsp. ruderalis</name>
    <dbReference type="NCBI Taxonomy" id="1480154"/>
    <lineage>
        <taxon>Eukaryota</taxon>
        <taxon>Viridiplantae</taxon>
        <taxon>Streptophyta</taxon>
        <taxon>Embryophyta</taxon>
        <taxon>Marchantiophyta</taxon>
        <taxon>Marchantiopsida</taxon>
        <taxon>Marchantiidae</taxon>
        <taxon>Marchantiales</taxon>
        <taxon>Marchantiaceae</taxon>
        <taxon>Marchantia</taxon>
    </lineage>
</organism>
<feature type="region of interest" description="Disordered" evidence="6">
    <location>
        <begin position="873"/>
        <end position="897"/>
    </location>
</feature>
<dbReference type="GO" id="GO:0003700">
    <property type="term" value="F:DNA-binding transcription factor activity"/>
    <property type="evidence" value="ECO:0007669"/>
    <property type="project" value="InterPro"/>
</dbReference>
<evidence type="ECO:0000259" key="8">
    <source>
        <dbReference type="PROSITE" id="PS51032"/>
    </source>
</evidence>
<feature type="region of interest" description="Disordered" evidence="6">
    <location>
        <begin position="1570"/>
        <end position="1677"/>
    </location>
</feature>
<feature type="region of interest" description="Disordered" evidence="6">
    <location>
        <begin position="296"/>
        <end position="387"/>
    </location>
</feature>
<evidence type="ECO:0000313" key="10">
    <source>
        <dbReference type="Proteomes" id="UP000077202"/>
    </source>
</evidence>
<comment type="caution">
    <text evidence="9">The sequence shown here is derived from an EMBL/GenBank/DDBJ whole genome shotgun (WGS) entry which is preliminary data.</text>
</comment>
<dbReference type="Gene3D" id="3.30.730.10">
    <property type="entry name" value="AP2/ERF domain"/>
    <property type="match status" value="4"/>
</dbReference>
<dbReference type="Pfam" id="PF05641">
    <property type="entry name" value="Agenet"/>
    <property type="match status" value="1"/>
</dbReference>
<dbReference type="PRINTS" id="PR00367">
    <property type="entry name" value="ETHRSPELEMNT"/>
</dbReference>
<dbReference type="InterPro" id="IPR025927">
    <property type="entry name" value="Znf_KANL2-like"/>
</dbReference>
<feature type="domain" description="AP2/ERF" evidence="8">
    <location>
        <begin position="905"/>
        <end position="961"/>
    </location>
</feature>
<feature type="compositionally biased region" description="Polar residues" evidence="6">
    <location>
        <begin position="1401"/>
        <end position="1413"/>
    </location>
</feature>
<dbReference type="Pfam" id="PF00847">
    <property type="entry name" value="AP2"/>
    <property type="match status" value="1"/>
</dbReference>
<feature type="compositionally biased region" description="Polar residues" evidence="6">
    <location>
        <begin position="1044"/>
        <end position="1060"/>
    </location>
</feature>
<feature type="compositionally biased region" description="Basic residues" evidence="6">
    <location>
        <begin position="296"/>
        <end position="308"/>
    </location>
</feature>
<reference evidence="9" key="1">
    <citation type="submission" date="2016-03" db="EMBL/GenBank/DDBJ databases">
        <title>Mechanisms controlling the formation of the plant cell surface in tip-growing cells are functionally conserved among land plants.</title>
        <authorList>
            <person name="Honkanen S."/>
            <person name="Jones V.A."/>
            <person name="Morieri G."/>
            <person name="Champion C."/>
            <person name="Hetherington A.J."/>
            <person name="Kelly S."/>
            <person name="Saint-Marcoux D."/>
            <person name="Proust H."/>
            <person name="Prescott H."/>
            <person name="Dolan L."/>
        </authorList>
    </citation>
    <scope>NUCLEOTIDE SEQUENCE [LARGE SCALE GENOMIC DNA]</scope>
    <source>
        <tissue evidence="9">Whole gametophyte</tissue>
    </source>
</reference>
<evidence type="ECO:0000256" key="5">
    <source>
        <dbReference type="ARBA" id="ARBA00023242"/>
    </source>
</evidence>
<feature type="region of interest" description="Disordered" evidence="6">
    <location>
        <begin position="958"/>
        <end position="1119"/>
    </location>
</feature>
<feature type="compositionally biased region" description="Basic and acidic residues" evidence="6">
    <location>
        <begin position="2028"/>
        <end position="2044"/>
    </location>
</feature>
<feature type="compositionally biased region" description="Polar residues" evidence="6">
    <location>
        <begin position="1212"/>
        <end position="1223"/>
    </location>
</feature>
<keyword evidence="4" id="KW-0804">Transcription</keyword>
<dbReference type="SMART" id="SM00380">
    <property type="entry name" value="AP2"/>
    <property type="match status" value="4"/>
</dbReference>
<dbReference type="InterPro" id="IPR036955">
    <property type="entry name" value="AP2/ERF_dom_sf"/>
</dbReference>
<feature type="region of interest" description="Disordered" evidence="6">
    <location>
        <begin position="2007"/>
        <end position="2067"/>
    </location>
</feature>
<evidence type="ECO:0000313" key="9">
    <source>
        <dbReference type="EMBL" id="OAE18760.1"/>
    </source>
</evidence>
<dbReference type="Proteomes" id="UP000077202">
    <property type="component" value="Unassembled WGS sequence"/>
</dbReference>
<dbReference type="InterPro" id="IPR008395">
    <property type="entry name" value="Agenet-like_dom"/>
</dbReference>
<dbReference type="GO" id="GO:0003677">
    <property type="term" value="F:DNA binding"/>
    <property type="evidence" value="ECO:0007669"/>
    <property type="project" value="UniProtKB-KW"/>
</dbReference>
<gene>
    <name evidence="9" type="ORF">AXG93_2396s1110</name>
</gene>
<feature type="domain" description="AP2/ERF" evidence="8">
    <location>
        <begin position="1680"/>
        <end position="1737"/>
    </location>
</feature>
<feature type="region of interest" description="Disordered" evidence="6">
    <location>
        <begin position="2160"/>
        <end position="2182"/>
    </location>
</feature>
<feature type="region of interest" description="Disordered" evidence="6">
    <location>
        <begin position="447"/>
        <end position="477"/>
    </location>
</feature>
<name>A0A176VD87_MARPO</name>
<dbReference type="SMART" id="SM01019">
    <property type="entry name" value="B3"/>
    <property type="match status" value="1"/>
</dbReference>
<feature type="compositionally biased region" description="Basic and acidic residues" evidence="6">
    <location>
        <begin position="970"/>
        <end position="979"/>
    </location>
</feature>
<feature type="compositionally biased region" description="Polar residues" evidence="6">
    <location>
        <begin position="328"/>
        <end position="339"/>
    </location>
</feature>
<feature type="domain" description="AP2/ERF" evidence="8">
    <location>
        <begin position="1281"/>
        <end position="1337"/>
    </location>
</feature>
<dbReference type="SUPFAM" id="SSF101936">
    <property type="entry name" value="DNA-binding pseudobarrel domain"/>
    <property type="match status" value="1"/>
</dbReference>
<evidence type="ECO:0000259" key="7">
    <source>
        <dbReference type="PROSITE" id="PS50863"/>
    </source>
</evidence>
<feature type="region of interest" description="Disordered" evidence="6">
    <location>
        <begin position="1356"/>
        <end position="1540"/>
    </location>
</feature>
<feature type="compositionally biased region" description="Low complexity" evidence="6">
    <location>
        <begin position="1177"/>
        <end position="1191"/>
    </location>
</feature>
<dbReference type="InterPro" id="IPR016177">
    <property type="entry name" value="DNA-bd_dom_sf"/>
</dbReference>
<dbReference type="InterPro" id="IPR003340">
    <property type="entry name" value="B3_DNA-bd"/>
</dbReference>
<feature type="compositionally biased region" description="Basic and acidic residues" evidence="6">
    <location>
        <begin position="1415"/>
        <end position="1438"/>
    </location>
</feature>
<dbReference type="PANTHER" id="PTHR31677">
    <property type="entry name" value="AP2 DOMAIN CLASS TRANSCRIPTION FACTOR"/>
    <property type="match status" value="1"/>
</dbReference>
<feature type="domain" description="AP2/ERF" evidence="8">
    <location>
        <begin position="1874"/>
        <end position="1940"/>
    </location>
</feature>
<dbReference type="CDD" id="cd10017">
    <property type="entry name" value="B3_DNA"/>
    <property type="match status" value="1"/>
</dbReference>
<feature type="compositionally biased region" description="Basic and acidic residues" evidence="6">
    <location>
        <begin position="1867"/>
        <end position="1884"/>
    </location>
</feature>
<feature type="compositionally biased region" description="Basic and acidic residues" evidence="6">
    <location>
        <begin position="882"/>
        <end position="897"/>
    </location>
</feature>
<feature type="compositionally biased region" description="Polar residues" evidence="6">
    <location>
        <begin position="1850"/>
        <end position="1866"/>
    </location>
</feature>
<keyword evidence="3" id="KW-0238">DNA-binding</keyword>
<dbReference type="CDD" id="cd00018">
    <property type="entry name" value="AP2"/>
    <property type="match status" value="3"/>
</dbReference>
<evidence type="ECO:0000256" key="3">
    <source>
        <dbReference type="ARBA" id="ARBA00023125"/>
    </source>
</evidence>
<evidence type="ECO:0000256" key="1">
    <source>
        <dbReference type="ARBA" id="ARBA00004123"/>
    </source>
</evidence>
<dbReference type="InterPro" id="IPR001471">
    <property type="entry name" value="AP2/ERF_dom"/>
</dbReference>
<feature type="compositionally biased region" description="Basic and acidic residues" evidence="6">
    <location>
        <begin position="1624"/>
        <end position="1636"/>
    </location>
</feature>
<evidence type="ECO:0000256" key="2">
    <source>
        <dbReference type="ARBA" id="ARBA00023015"/>
    </source>
</evidence>
<dbReference type="Pfam" id="PF02362">
    <property type="entry name" value="B3"/>
    <property type="match status" value="1"/>
</dbReference>
<feature type="compositionally biased region" description="Basic and acidic residues" evidence="6">
    <location>
        <begin position="1109"/>
        <end position="1119"/>
    </location>
</feature>
<evidence type="ECO:0000256" key="6">
    <source>
        <dbReference type="SAM" id="MobiDB-lite"/>
    </source>
</evidence>
<dbReference type="Gene3D" id="2.40.330.10">
    <property type="entry name" value="DNA-binding pseudobarrel domain"/>
    <property type="match status" value="1"/>
</dbReference>
<keyword evidence="5" id="KW-0539">Nucleus</keyword>
<protein>
    <submittedName>
        <fullName evidence="9">Uncharacterized protein</fullName>
    </submittedName>
</protein>
<dbReference type="InterPro" id="IPR015300">
    <property type="entry name" value="DNA-bd_pseudobarrel_sf"/>
</dbReference>
<feature type="compositionally biased region" description="Low complexity" evidence="6">
    <location>
        <begin position="1499"/>
        <end position="1516"/>
    </location>
</feature>
<sequence>MFFNKFRLTKHDTVIDSTSPSRGRDFGPGDFVEVNGGLEVFRHAWVAAQIIRVEEMQGFSRYLISYDSYKDTLEHWLACEEPDANISEAFDYPHGGTIRPKPPKQLELALHEGDTSLIPFKEVCVNDTVDAAIENAWWPGRIVKVMAKQTLTLIVEEDSKVTFRPYVGEGLLSPNRHMVTRLTKNMTTHVPSFARALVKRCLGPAGKLSFPVMFMKQFIKGREGVATLEDAKGAKWEVEWAAWEQSGRRLALTRGWPEFAESHRAQIGDVLLIEILSRDHFKVRFINSKLRRAIRSRSHSKQAKCKNRARPEKSRSDDDRKVKKTYGDTYSSKKLNGASQPLRFEGGGEKTPSQSTQTASTTLEESSASDKTLYEQGGKSGKEDDFEEWDLQRSSGYPSWRSLSQGHGSASEMTSLSSISRARTNFRKHSIRGGQCPLPWASVTNGAQQTLSSPVRPPKSGSALPSKSPISGRTRFHQVVSRPNSSTVVYCQSTKSKCSQYCVQGHQFCLWHILEDPHAPYKQCDYVEASSKDRCRFPVNLQIEDNRYCQMHNNNHGFTLSPQTLKKQQGVERPPIGEFTLLVLAATVANDVEVKEPPKIVRTVEANNYIQVRSISNDPKQVAMDIRKNSSTAVITVSSKCAKANGPGFVNSSGDKCRVVEEQFLGRSCSTDEIIGELGALSTFGQIRKEDLNGTLNISKRLKSDHTGLPGSTLDKNGLVCQRTAANAEQISASKGRSPSTGAGLSEVLTLIPGGATSSSKSAIDGALPLSKKPIMGIEKVCRSNPLFAQSSAVKKKSTLNNILCPIDIGQMDFSRVGLNCVPSRLSASSAITGPKETVVKSPLWFFRSVDLGEMDPTRMGLKCSFGETKAASKLTMPKRKQKEDTVGPEASSDKLPGKRRFFSQYVGVRKRPWGAYGAEIRTPEGRRLWLGTFTTEEAAARAYDHAARLYRGEGAMTNFNSVGYPVEPVDEKSGLKEAPKKRRSSNNKRKDDESASSPVGEGKRPKVQKAEAQSAGSGTPPTENFVHTEASEAGKFGNFLVDQGNQNSEGGTSDTSLAAQQEKEGITSLQTPEGLSSAGCAHVPSTGEDFEASRSAAGDRGVQTVDSEQMKETKAKIGEEADLIVEHTDTSKIAELPEDGYQATEHDMQVDSIHAGSCGGNTVSRPSRQKKFKRISTTVVHDSDSSSGNSSDERKECEETSVKEEDATLSGEESPQSGSSRLELTEEEGVQVCTNISEPPVRNFAIRELVSPEKVRREFNFRGLRRVSSPRFEPIEKETNFTGVRKSASGKYEASVYDRNKRKKVYVGMFNSDIEAARARDQKAIDMGAASTLNFPDMKKLQAKMQGDIHEEITRKGKAKDLAQWFTKQRLGPGKGSKENSQCKTIKDDFSEVPEKETSLGKSNKAPSSQMEKMQPRKEEGRGPEKNKVSTEGKRAVSADQPPVQKSSKESKSSIKVAGSKSVPPESSLPSSKIVTKKAVPSVLESEKELTTTKIATKKGSSSANRSSKKPSPASGEATKAQQDGGETHQPVKRAPRGDFLSRIGADCYIESEYARVYKTTSKRRAMLDKSGTNQAAAAAAAAAAASDKDSTEQSKGSSQRSAPHQAKGNPSATDVSTPSKHKKDEIADGDSIHNEDDDTTRSSGGNSSGAKSKRKEADNSGVTNHSKSGKKKLLERTSYLGVQSTPSGRYKAKIYLPKVKKHLYVGMYDSAEVAARAYDEVAFTKRGECVRLNFPEEVPLLRARLKEATNEDAVKSKKNEVPLKKSLIQRTNFGSYHAMLYDPGVKKYRFLGDFTSVKEATKACDAAFSSQWDDASADPPDEEEDSDNEKLNTFSEKRPRTSYGGGSPRSTTRSLRSNETSSPHDASESAKQHDSKKPKQSEFKGVYCSGSKFQAIYYNPENKKPTYIGTYLTAPEAAYAYDQIAYERFGESAVLNFSMDEFPDQVDNGDVYSRQGSDTNRIGELNTLASSALKREGTDSVEVDAIATDFLKDLGMRKSLRRGKDLKSNLASGSIQGSHDGGSKGSGEKRRMSVREDAESARDSTGGDDEEADQRESSDTDNLPCTKTHWCLETEESGKKIHASYHNPVQKKSYSLGAFDSFEKAALAFEEKVNEELQLSRAIVSAAEVRKASGKQTIESKVTEPALLDSHFSTYEHDGTSSLTLQNTGASSGGEGPGAALDLDTGDDAPEVALTMLSWASSKVAPLAAIDGKKVRKLNRPLDQGAPDDLALALDRRPAVLGVKAPEKTWLSL</sequence>
<evidence type="ECO:0000256" key="4">
    <source>
        <dbReference type="ARBA" id="ARBA00023163"/>
    </source>
</evidence>
<keyword evidence="2" id="KW-0805">Transcription regulation</keyword>
<feature type="compositionally biased region" description="Low complexity" evidence="6">
    <location>
        <begin position="353"/>
        <end position="366"/>
    </location>
</feature>
<keyword evidence="10" id="KW-1185">Reference proteome</keyword>
<feature type="compositionally biased region" description="Acidic residues" evidence="6">
    <location>
        <begin position="1817"/>
        <end position="1829"/>
    </location>
</feature>
<feature type="compositionally biased region" description="Basic and acidic residues" evidence="6">
    <location>
        <begin position="309"/>
        <end position="321"/>
    </location>
</feature>
<feature type="region of interest" description="Disordered" evidence="6">
    <location>
        <begin position="1813"/>
        <end position="1884"/>
    </location>
</feature>
<dbReference type="EMBL" id="LVLJ01004011">
    <property type="protein sequence ID" value="OAE18760.1"/>
    <property type="molecule type" value="Genomic_DNA"/>
</dbReference>
<dbReference type="GO" id="GO:0005634">
    <property type="term" value="C:nucleus"/>
    <property type="evidence" value="ECO:0007669"/>
    <property type="project" value="UniProtKB-SubCell"/>
</dbReference>
<feature type="region of interest" description="Disordered" evidence="6">
    <location>
        <begin position="1152"/>
        <end position="1230"/>
    </location>
</feature>
<dbReference type="PROSITE" id="PS51032">
    <property type="entry name" value="AP2_ERF"/>
    <property type="match status" value="4"/>
</dbReference>
<accession>A0A176VD87</accession>
<dbReference type="PROSITE" id="PS50863">
    <property type="entry name" value="B3"/>
    <property type="match status" value="1"/>
</dbReference>
<comment type="subcellular location">
    <subcellularLocation>
        <location evidence="1">Nucleus</location>
    </subcellularLocation>
</comment>
<feature type="domain" description="TF-B3" evidence="7">
    <location>
        <begin position="193"/>
        <end position="289"/>
    </location>
</feature>
<dbReference type="SUPFAM" id="SSF54171">
    <property type="entry name" value="DNA-binding domain"/>
    <property type="match status" value="4"/>
</dbReference>
<dbReference type="Pfam" id="PF13891">
    <property type="entry name" value="zf-C3HC3H_KANSL2"/>
    <property type="match status" value="1"/>
</dbReference>
<feature type="compositionally biased region" description="Basic and acidic residues" evidence="6">
    <location>
        <begin position="1386"/>
        <end position="1400"/>
    </location>
</feature>
<proteinExistence type="predicted"/>
<feature type="compositionally biased region" description="Polar residues" evidence="6">
    <location>
        <begin position="1595"/>
        <end position="1620"/>
    </location>
</feature>
<feature type="compositionally biased region" description="Low complexity" evidence="6">
    <location>
        <begin position="1577"/>
        <end position="1587"/>
    </location>
</feature>
<feature type="compositionally biased region" description="Basic and acidic residues" evidence="6">
    <location>
        <begin position="1192"/>
        <end position="1207"/>
    </location>
</feature>